<dbReference type="EMBL" id="SUMG01000006">
    <property type="protein sequence ID" value="NBG88110.1"/>
    <property type="molecule type" value="Genomic_DNA"/>
</dbReference>
<dbReference type="SUPFAM" id="SSF52540">
    <property type="entry name" value="P-loop containing nucleoside triphosphate hydrolases"/>
    <property type="match status" value="2"/>
</dbReference>
<reference evidence="2 3" key="1">
    <citation type="submission" date="2019-04" db="EMBL/GenBank/DDBJ databases">
        <title>Isachenkonia alkalipeptolytica gen. nov. sp. nov. a new anaerobic, alkiliphilic organothrophic bacterium capable to reduce synthesized ferrihydrite isolated from a soda lake.</title>
        <authorList>
            <person name="Toshchakov S.V."/>
            <person name="Zavarzina D.G."/>
            <person name="Zhilina T.N."/>
            <person name="Kostrikina N.A."/>
            <person name="Kublanov I.V."/>
        </authorList>
    </citation>
    <scope>NUCLEOTIDE SEQUENCE [LARGE SCALE GENOMIC DNA]</scope>
    <source>
        <strain evidence="2 3">Z-1701</strain>
    </source>
</reference>
<feature type="domain" description="Helicase C-terminal" evidence="1">
    <location>
        <begin position="827"/>
        <end position="989"/>
    </location>
</feature>
<name>A0AA44BEG2_9CLOT</name>
<dbReference type="SMART" id="SM00490">
    <property type="entry name" value="HELICc"/>
    <property type="match status" value="1"/>
</dbReference>
<keyword evidence="3" id="KW-1185">Reference proteome</keyword>
<protein>
    <recommendedName>
        <fullName evidence="1">Helicase C-terminal domain-containing protein</fullName>
    </recommendedName>
</protein>
<proteinExistence type="predicted"/>
<evidence type="ECO:0000313" key="2">
    <source>
        <dbReference type="EMBL" id="NBG88110.1"/>
    </source>
</evidence>
<dbReference type="InterPro" id="IPR014001">
    <property type="entry name" value="Helicase_ATP-bd"/>
</dbReference>
<evidence type="ECO:0000313" key="3">
    <source>
        <dbReference type="Proteomes" id="UP000449710"/>
    </source>
</evidence>
<organism evidence="2 3">
    <name type="scientific">Isachenkonia alkalipeptolytica</name>
    <dbReference type="NCBI Taxonomy" id="2565777"/>
    <lineage>
        <taxon>Bacteria</taxon>
        <taxon>Bacillati</taxon>
        <taxon>Bacillota</taxon>
        <taxon>Clostridia</taxon>
        <taxon>Eubacteriales</taxon>
        <taxon>Clostridiaceae</taxon>
        <taxon>Isachenkonia</taxon>
    </lineage>
</organism>
<dbReference type="InterPro" id="IPR001650">
    <property type="entry name" value="Helicase_C-like"/>
</dbReference>
<evidence type="ECO:0000259" key="1">
    <source>
        <dbReference type="PROSITE" id="PS51194"/>
    </source>
</evidence>
<sequence length="1076" mass="125481">MDLQNIENEIMEGLKDFQRATVERVDHLYRNGQNRVLIADEVGLGKTLVAKGVVAKAAKLYQETLDQQENEIFKVVYICSNQSIAAQNIQKLKVSSDITVDGVTDTRLSMQHLKIFEQENDSTIKERYIQLIPLTPSTSFNLTGGQGNMEERALMFAVLKRMDLFAPYEKELERLLQHSAKKGWTAWGRESYEDKVKQCDEKNNGEYIKIMDQKLRAMFAKSTIVQDMIDFFVAYRYQLEQPIKPSTLIHRLRLIFARISVEMLKPDLVIMDEFQRFRSLISADEATETGILVDRFLNSREVKVLLLSATPYKLYSTLEEISEYDTDEHYEEFYRVIDFLLKEKQQKEFREVWNNFSVKLKELALENTSILEVKKQAEDALYRGICRTERLMNESSANYIDDQSMDQMLKVTEKDVLSYINGEKLMQETGQRHGIPSEYVKSSPYLFSFMDQYMVKKKVQQYFEKNPDELPKANKKHLWLKRADIKNYRPIEATNARLEKVKERVFDNNAMLLLWVPPSMPYYELQGPFADTKNFSKTLIFSAWEMVPRMVASLLSYESERKTVGRLAKKNKNHKNTNYFSSGNSRFPTPRLRLSLTDGKPNAMNLFALLYPSKYLASLYDPIDCMNQKMSLDEIERQLKMNISKDLNNLKNKEMEDRVDQRWYYLAPIFLDPPEYVKEWLDNKEQLITKEGEDEKDGGQKGFHGHMEQLEKEFTENSERSLGRMPDDLAQVLVNMTIGSPAICAYRANRKNPIYATRVAKVMINRLNIQESTAIIELSYKDSSTEAHWKNVLRYFKDGNFQSVIDEYTHMLTESYGLKSTPNDWKRLNDLMVESMVAHTASYPIDTYNTFKKKILKGSGKKVKVARIRSNFAVGFYKGEGDRKVTNRKDSIRNAFNSPFRPFVLATTSIGQEGLDFHYYCRRIVHWNLPSNPVDLEQREGRINRFKCLAIRQNLAQNYRDLTVKEDLWKEIFDAAREEEVENHDGSSELIPFWSLAGNPEVKIERMVPQYPMSKDVIRYERLIKILSLYRLTLGQARQEELLEHILKNSDNDEQLKDLFVNLCPFDKGANLGENS</sequence>
<gene>
    <name evidence="2" type="ORF">ISALK_06310</name>
</gene>
<dbReference type="PROSITE" id="PS51194">
    <property type="entry name" value="HELICASE_CTER"/>
    <property type="match status" value="1"/>
</dbReference>
<dbReference type="SMART" id="SM00487">
    <property type="entry name" value="DEXDc"/>
    <property type="match status" value="1"/>
</dbReference>
<accession>A0AA44BEG2</accession>
<dbReference type="InterPro" id="IPR027417">
    <property type="entry name" value="P-loop_NTPase"/>
</dbReference>
<dbReference type="Proteomes" id="UP000449710">
    <property type="component" value="Unassembled WGS sequence"/>
</dbReference>
<comment type="caution">
    <text evidence="2">The sequence shown here is derived from an EMBL/GenBank/DDBJ whole genome shotgun (WGS) entry which is preliminary data.</text>
</comment>
<dbReference type="AlphaFoldDB" id="A0AA44BEG2"/>
<dbReference type="Pfam" id="PF00271">
    <property type="entry name" value="Helicase_C"/>
    <property type="match status" value="1"/>
</dbReference>
<dbReference type="Gene3D" id="3.40.50.300">
    <property type="entry name" value="P-loop containing nucleotide triphosphate hydrolases"/>
    <property type="match status" value="2"/>
</dbReference>